<reference evidence="16" key="1">
    <citation type="submission" date="2015-04" db="EMBL/GenBank/DDBJ databases">
        <title>The genome sequence of the plant pathogenic Rhizarian Plasmodiophora brassicae reveals insights in its biotrophic life cycle and the origin of chitin synthesis.</title>
        <authorList>
            <person name="Schwelm A."/>
            <person name="Fogelqvist J."/>
            <person name="Knaust A."/>
            <person name="Julke S."/>
            <person name="Lilja T."/>
            <person name="Dhandapani V."/>
            <person name="Bonilla-Rosso G."/>
            <person name="Karlsson M."/>
            <person name="Shevchenko A."/>
            <person name="Choi S.R."/>
            <person name="Kim H.G."/>
            <person name="Park J.Y."/>
            <person name="Lim Y.P."/>
            <person name="Ludwig-Muller J."/>
            <person name="Dixelius C."/>
        </authorList>
    </citation>
    <scope>NUCLEOTIDE SEQUENCE</scope>
    <source>
        <tissue evidence="16">Potato root galls</tissue>
    </source>
</reference>
<keyword evidence="6" id="KW-0560">Oxidoreductase</keyword>
<dbReference type="GO" id="GO:0016853">
    <property type="term" value="F:isomerase activity"/>
    <property type="evidence" value="ECO:0007669"/>
    <property type="project" value="UniProtKB-KW"/>
</dbReference>
<dbReference type="InterPro" id="IPR001753">
    <property type="entry name" value="Enoyl-CoA_hydra/iso"/>
</dbReference>
<dbReference type="Pfam" id="PF00378">
    <property type="entry name" value="ECH_1"/>
    <property type="match status" value="1"/>
</dbReference>
<dbReference type="CDD" id="cd06558">
    <property type="entry name" value="crotonase-like"/>
    <property type="match status" value="1"/>
</dbReference>
<sequence>MKSTVSYDAVSTPGVAVLTVCSGPVNALSGKVFSDMGDALSRAINDPTVKAIVICGSGSTFPAGADIKEFPTLRQAIIQGKPVDLNVVPNAIERSPKLVVAAIHGTALGGGLELALACHMRVALSSAKFGLPEVQLGLCPGAGGTQRLPRLIGVPDAMQMIVTGAMLPAPVAFKKGLIDRIVPGKSLAELLASAVVIAAKSQIDVSTRRISLWPCVPTMPQSVFDGTRKMVAQSARGYVAPQACIDAVEAAATLPFVEGIQVESQIFKKLLEGPQSRAQQYVFFSQRRTSAVPGLNLNAAQKINKVGIIGAGTMGGGVAVCFIEVGIPVVLIETQQEFLDRGMATIRSNYDSAVKRRRLKPEAVKKYMSLITPSLDYAALSDVDLVIEAVFEDMEVKKSVLAKLDKACKPSCVLCTNTSTLSIDEIASATSRPQSVVGAHFFSPANKMKLLENVRGAKSSETAIATVMAMGKLIKKVPVLVGNCFGFVGNRMVEPYGREAAYLVEEGCSVAQVDSVIFKFGMAIGPFTMSDLAGNDIGLKIRKSLGLLDPNTRPRNERYHGGLGDRLCKAGRLGMKTGKGWYDYGPGRKATASKEVAAIIDNYRNEIGYAQKQRKIDDQEVLERILYPLINTGFQCLEEGIASRPSDIDIIYIYGYGWPAYRGGPMYYADEIGLDVLLAGLTKYAAIHKNVSHWKPSALLQQLVRQKTSLAQYWANKSKAARKSKL</sequence>
<evidence type="ECO:0000256" key="1">
    <source>
        <dbReference type="ARBA" id="ARBA00004275"/>
    </source>
</evidence>
<keyword evidence="5" id="KW-0276">Fatty acid metabolism</keyword>
<feature type="domain" description="3-hydroxyacyl-CoA dehydrogenase NAD binding" evidence="15">
    <location>
        <begin position="305"/>
        <end position="483"/>
    </location>
</feature>
<dbReference type="Pfam" id="PF02737">
    <property type="entry name" value="3HCDH_N"/>
    <property type="match status" value="1"/>
</dbReference>
<dbReference type="InterPro" id="IPR006108">
    <property type="entry name" value="3HC_DH_C"/>
</dbReference>
<evidence type="ECO:0000256" key="13">
    <source>
        <dbReference type="RuleBase" id="RU003707"/>
    </source>
</evidence>
<dbReference type="InterPro" id="IPR036291">
    <property type="entry name" value="NAD(P)-bd_dom_sf"/>
</dbReference>
<feature type="domain" description="3-hydroxyacyl-CoA dehydrogenase C-terminal" evidence="14">
    <location>
        <begin position="486"/>
        <end position="584"/>
    </location>
</feature>
<keyword evidence="9" id="KW-0576">Peroxisome</keyword>
<dbReference type="SUPFAM" id="SSF52096">
    <property type="entry name" value="ClpP/crotonase"/>
    <property type="match status" value="1"/>
</dbReference>
<comment type="pathway">
    <text evidence="2">Lipid metabolism; fatty acid beta-oxidation.</text>
</comment>
<dbReference type="Gene3D" id="1.10.1040.50">
    <property type="match status" value="1"/>
</dbReference>
<evidence type="ECO:0000256" key="9">
    <source>
        <dbReference type="ARBA" id="ARBA00023140"/>
    </source>
</evidence>
<evidence type="ECO:0000256" key="11">
    <source>
        <dbReference type="ARBA" id="ARBA00023239"/>
    </source>
</evidence>
<dbReference type="UniPathway" id="UPA00659"/>
<comment type="subcellular location">
    <subcellularLocation>
        <location evidence="1">Peroxisome</location>
    </subcellularLocation>
</comment>
<dbReference type="AlphaFoldDB" id="A0A0H5QLN1"/>
<dbReference type="GO" id="GO:0005777">
    <property type="term" value="C:peroxisome"/>
    <property type="evidence" value="ECO:0007669"/>
    <property type="project" value="UniProtKB-SubCell"/>
</dbReference>
<comment type="similarity">
    <text evidence="13">Belongs to the enoyl-CoA hydratase/isomerase family.</text>
</comment>
<evidence type="ECO:0000256" key="8">
    <source>
        <dbReference type="ARBA" id="ARBA00023098"/>
    </source>
</evidence>
<dbReference type="GO" id="GO:0003857">
    <property type="term" value="F:(3S)-3-hydroxyacyl-CoA dehydrogenase (NAD+) activity"/>
    <property type="evidence" value="ECO:0007669"/>
    <property type="project" value="TreeGrafter"/>
</dbReference>
<evidence type="ECO:0000259" key="14">
    <source>
        <dbReference type="Pfam" id="PF00725"/>
    </source>
</evidence>
<dbReference type="PANTHER" id="PTHR23309">
    <property type="entry name" value="3-HYDROXYACYL-COA DEHYROGENASE"/>
    <property type="match status" value="1"/>
</dbReference>
<dbReference type="Pfam" id="PF00725">
    <property type="entry name" value="3HCDH"/>
    <property type="match status" value="2"/>
</dbReference>
<evidence type="ECO:0000256" key="10">
    <source>
        <dbReference type="ARBA" id="ARBA00023235"/>
    </source>
</evidence>
<evidence type="ECO:0000256" key="2">
    <source>
        <dbReference type="ARBA" id="ARBA00005005"/>
    </source>
</evidence>
<evidence type="ECO:0000256" key="7">
    <source>
        <dbReference type="ARBA" id="ARBA00023027"/>
    </source>
</evidence>
<keyword evidence="12" id="KW-0511">Multifunctional enzyme</keyword>
<dbReference type="GO" id="GO:0004300">
    <property type="term" value="F:enoyl-CoA hydratase activity"/>
    <property type="evidence" value="ECO:0007669"/>
    <property type="project" value="UniProtKB-ARBA"/>
</dbReference>
<keyword evidence="10" id="KW-0413">Isomerase</keyword>
<comment type="subunit">
    <text evidence="4">Monomer.</text>
</comment>
<dbReference type="Gene3D" id="3.40.50.720">
    <property type="entry name" value="NAD(P)-binding Rossmann-like Domain"/>
    <property type="match status" value="1"/>
</dbReference>
<dbReference type="EMBL" id="HACM01001819">
    <property type="protein sequence ID" value="CRZ02261.1"/>
    <property type="molecule type" value="Transcribed_RNA"/>
</dbReference>
<dbReference type="InterPro" id="IPR029045">
    <property type="entry name" value="ClpP/crotonase-like_dom_sf"/>
</dbReference>
<dbReference type="InterPro" id="IPR006176">
    <property type="entry name" value="3-OHacyl-CoA_DH_NAD-bd"/>
</dbReference>
<evidence type="ECO:0000313" key="16">
    <source>
        <dbReference type="EMBL" id="CRZ02261.1"/>
    </source>
</evidence>
<dbReference type="SUPFAM" id="SSF51735">
    <property type="entry name" value="NAD(P)-binding Rossmann-fold domains"/>
    <property type="match status" value="1"/>
</dbReference>
<feature type="domain" description="3-hydroxyacyl-CoA dehydrogenase C-terminal" evidence="14">
    <location>
        <begin position="621"/>
        <end position="707"/>
    </location>
</feature>
<evidence type="ECO:0000256" key="5">
    <source>
        <dbReference type="ARBA" id="ARBA00022832"/>
    </source>
</evidence>
<dbReference type="FunFam" id="1.10.1040.50:FF:000006">
    <property type="entry name" value="Peroxisomal bifunctional enzyme"/>
    <property type="match status" value="1"/>
</dbReference>
<dbReference type="SUPFAM" id="SSF48179">
    <property type="entry name" value="6-phosphogluconate dehydrogenase C-terminal domain-like"/>
    <property type="match status" value="2"/>
</dbReference>
<keyword evidence="11" id="KW-0456">Lyase</keyword>
<proteinExistence type="inferred from homology"/>
<dbReference type="GO" id="GO:0070403">
    <property type="term" value="F:NAD+ binding"/>
    <property type="evidence" value="ECO:0007669"/>
    <property type="project" value="InterPro"/>
</dbReference>
<dbReference type="PANTHER" id="PTHR23309:SF49">
    <property type="entry name" value="PEROXISOMAL BIFUNCTIONAL ENZYME"/>
    <property type="match status" value="1"/>
</dbReference>
<dbReference type="GO" id="GO:0006635">
    <property type="term" value="P:fatty acid beta-oxidation"/>
    <property type="evidence" value="ECO:0007669"/>
    <property type="project" value="UniProtKB-UniPathway"/>
</dbReference>
<keyword evidence="8" id="KW-0443">Lipid metabolism</keyword>
<evidence type="ECO:0000256" key="12">
    <source>
        <dbReference type="ARBA" id="ARBA00023268"/>
    </source>
</evidence>
<organism evidence="16">
    <name type="scientific">Spongospora subterranea</name>
    <dbReference type="NCBI Taxonomy" id="70186"/>
    <lineage>
        <taxon>Eukaryota</taxon>
        <taxon>Sar</taxon>
        <taxon>Rhizaria</taxon>
        <taxon>Endomyxa</taxon>
        <taxon>Phytomyxea</taxon>
        <taxon>Plasmodiophorida</taxon>
        <taxon>Plasmodiophoridae</taxon>
        <taxon>Spongospora</taxon>
    </lineage>
</organism>
<comment type="similarity">
    <text evidence="3">In the N-terminal section; belongs to the enoyl-CoA hydratase/isomerase family.</text>
</comment>
<dbReference type="FunFam" id="3.40.50.720:FF:000009">
    <property type="entry name" value="Fatty oxidation complex, alpha subunit"/>
    <property type="match status" value="1"/>
</dbReference>
<protein>
    <submittedName>
        <fullName evidence="16">Uncharacterized protein</fullName>
    </submittedName>
</protein>
<evidence type="ECO:0000256" key="4">
    <source>
        <dbReference type="ARBA" id="ARBA00011245"/>
    </source>
</evidence>
<dbReference type="InterPro" id="IPR018376">
    <property type="entry name" value="Enoyl-CoA_hyd/isom_CS"/>
</dbReference>
<keyword evidence="7" id="KW-0520">NAD</keyword>
<dbReference type="PROSITE" id="PS00166">
    <property type="entry name" value="ENOYL_COA_HYDRATASE"/>
    <property type="match status" value="1"/>
</dbReference>
<dbReference type="Gene3D" id="3.90.226.10">
    <property type="entry name" value="2-enoyl-CoA Hydratase, Chain A, domain 1"/>
    <property type="match status" value="1"/>
</dbReference>
<name>A0A0H5QLN1_9EUKA</name>
<evidence type="ECO:0000256" key="6">
    <source>
        <dbReference type="ARBA" id="ARBA00023002"/>
    </source>
</evidence>
<evidence type="ECO:0000256" key="3">
    <source>
        <dbReference type="ARBA" id="ARBA00008750"/>
    </source>
</evidence>
<accession>A0A0H5QLN1</accession>
<dbReference type="InterPro" id="IPR008927">
    <property type="entry name" value="6-PGluconate_DH-like_C_sf"/>
</dbReference>
<evidence type="ECO:0000259" key="15">
    <source>
        <dbReference type="Pfam" id="PF02737"/>
    </source>
</evidence>